<feature type="compositionally biased region" description="Polar residues" evidence="3">
    <location>
        <begin position="678"/>
        <end position="688"/>
    </location>
</feature>
<keyword evidence="2" id="KW-0547">Nucleotide-binding</keyword>
<evidence type="ECO:0000259" key="4">
    <source>
        <dbReference type="PROSITE" id="PS50003"/>
    </source>
</evidence>
<dbReference type="InterPro" id="IPR036961">
    <property type="entry name" value="Kinesin_motor_dom_sf"/>
</dbReference>
<sequence>MEQESAPETPTSGSNIRVAVRCRPFFPSEQGQHARSVHMTKTSANLINPVTKQQRKFTFDSCYDSSGDIDGEGYASQQDIYSDIGVWLVDNSLRGYNTCIFAYGQTGSGKTYTMLGPDGTWDSKHEDAHGLIPRICAAHFDYIQSKTKRNITEPTIERKYSVMVSFAELYMEQAYDLLTPEAAKRANAGSASTSPGDPTSGAAGWRRTAQSNSYNGRETLRLREHPLSGPFIEGLTQTEVSSLEEIQSLMERGASARTTGVTKMNEQSSRSHAIFTMTFTQTAIATDRGVPIEKKECKVSLVDLAGSERADPGGSRIRETANINKGLLTLGRVISALTQNAAPAGEKRRRGSVSRRGSEIRNRSNSGSKSSSRGTSPMKSGSTRASLFDDGSNSKSEVVPYRESVLTWLLKESLGGNAKTAMIAAISPAPQHFEETMSTLCYADQARGIVNQAKVNDDPAAVVIRQLREELVSLKTQLREAQWSLSRALQFTEQPTSESEGEVLSPGTIRSRQASLVDPVEGRRSREGMEMLSKQLRGGSVDEEFELITPRDNMDRHESITSDLYLDPEEFETLSSPYDMRGNGSRKHTPSQLDMSDAEAKILFQAVHELDPQLSMRLFKASLDRSNEMDENLGQSKAYSLVAANATAERMTEGMATLLSKEKFTSFARNERADEESSYSGTPNSGSIDNPACLATREPQAMENGGSSPDIPSPDSLQADAAAVANSVARTSKLPRLSIPSSSLASVSTSIPTSRDVTAANRRTSELSNLDEALSSPSSAPSRSTDPELRMKVPRRKRTLTPSTCSSCNCQQGGSRAEGGATSFARAPTAEFSCQAGGEEPTVTPPRAARSVTIMEGQLYKKTRWGGYRLRLIKVQLGVLTVWKSVGAAQPKLAVQLLGNRVINTSSSSEYTFDLMVSGMSTPMHFKAQDQTQHTRWIELLEQNQRSAASDIVQQVC</sequence>
<dbReference type="PANTHER" id="PTHR47117">
    <property type="entry name" value="STAR-RELATED LIPID TRANSFER PROTEIN 9"/>
    <property type="match status" value="1"/>
</dbReference>
<dbReference type="AlphaFoldDB" id="A0AAE0BJA7"/>
<name>A0AAE0BJA7_9CHLO</name>
<dbReference type="Gene3D" id="2.30.29.30">
    <property type="entry name" value="Pleckstrin-homology domain (PH domain)/Phosphotyrosine-binding domain (PTB)"/>
    <property type="match status" value="1"/>
</dbReference>
<proteinExistence type="inferred from homology"/>
<dbReference type="GO" id="GO:0008017">
    <property type="term" value="F:microtubule binding"/>
    <property type="evidence" value="ECO:0007669"/>
    <property type="project" value="InterPro"/>
</dbReference>
<dbReference type="SMART" id="SM00129">
    <property type="entry name" value="KISc"/>
    <property type="match status" value="1"/>
</dbReference>
<dbReference type="Proteomes" id="UP001190700">
    <property type="component" value="Unassembled WGS sequence"/>
</dbReference>
<dbReference type="InterPro" id="IPR027417">
    <property type="entry name" value="P-loop_NTPase"/>
</dbReference>
<dbReference type="PRINTS" id="PR00380">
    <property type="entry name" value="KINESINHEAVY"/>
</dbReference>
<dbReference type="InterPro" id="IPR001752">
    <property type="entry name" value="Kinesin_motor_dom"/>
</dbReference>
<feature type="binding site" evidence="2">
    <location>
        <begin position="104"/>
        <end position="111"/>
    </location>
    <ligand>
        <name>ATP</name>
        <dbReference type="ChEBI" id="CHEBI:30616"/>
    </ligand>
</feature>
<dbReference type="InterPro" id="IPR001849">
    <property type="entry name" value="PH_domain"/>
</dbReference>
<dbReference type="PROSITE" id="PS50067">
    <property type="entry name" value="KINESIN_MOTOR_2"/>
    <property type="match status" value="1"/>
</dbReference>
<dbReference type="Pfam" id="PF00169">
    <property type="entry name" value="PH"/>
    <property type="match status" value="1"/>
</dbReference>
<keyword evidence="1 2" id="KW-0505">Motor protein</keyword>
<dbReference type="GO" id="GO:0005524">
    <property type="term" value="F:ATP binding"/>
    <property type="evidence" value="ECO:0007669"/>
    <property type="project" value="UniProtKB-UniRule"/>
</dbReference>
<evidence type="ECO:0000256" key="2">
    <source>
        <dbReference type="PROSITE-ProRule" id="PRU00283"/>
    </source>
</evidence>
<dbReference type="SUPFAM" id="SSF52540">
    <property type="entry name" value="P-loop containing nucleoside triphosphate hydrolases"/>
    <property type="match status" value="1"/>
</dbReference>
<organism evidence="6 7">
    <name type="scientific">Cymbomonas tetramitiformis</name>
    <dbReference type="NCBI Taxonomy" id="36881"/>
    <lineage>
        <taxon>Eukaryota</taxon>
        <taxon>Viridiplantae</taxon>
        <taxon>Chlorophyta</taxon>
        <taxon>Pyramimonadophyceae</taxon>
        <taxon>Pyramimonadales</taxon>
        <taxon>Pyramimonadaceae</taxon>
        <taxon>Cymbomonas</taxon>
    </lineage>
</organism>
<feature type="region of interest" description="Disordered" evidence="3">
    <location>
        <begin position="340"/>
        <end position="395"/>
    </location>
</feature>
<feature type="region of interest" description="Disordered" evidence="3">
    <location>
        <begin position="668"/>
        <end position="724"/>
    </location>
</feature>
<reference evidence="6 7" key="1">
    <citation type="journal article" date="2015" name="Genome Biol. Evol.">
        <title>Comparative Genomics of a Bacterivorous Green Alga Reveals Evolutionary Causalities and Consequences of Phago-Mixotrophic Mode of Nutrition.</title>
        <authorList>
            <person name="Burns J.A."/>
            <person name="Paasch A."/>
            <person name="Narechania A."/>
            <person name="Kim E."/>
        </authorList>
    </citation>
    <scope>NUCLEOTIDE SEQUENCE [LARGE SCALE GENOMIC DNA]</scope>
    <source>
        <strain evidence="6 7">PLY_AMNH</strain>
    </source>
</reference>
<evidence type="ECO:0000259" key="5">
    <source>
        <dbReference type="PROSITE" id="PS50067"/>
    </source>
</evidence>
<dbReference type="GO" id="GO:0007018">
    <property type="term" value="P:microtubule-based movement"/>
    <property type="evidence" value="ECO:0007669"/>
    <property type="project" value="InterPro"/>
</dbReference>
<accession>A0AAE0BJA7</accession>
<feature type="region of interest" description="Disordered" evidence="3">
    <location>
        <begin position="186"/>
        <end position="218"/>
    </location>
</feature>
<feature type="region of interest" description="Disordered" evidence="3">
    <location>
        <begin position="492"/>
        <end position="525"/>
    </location>
</feature>
<keyword evidence="7" id="KW-1185">Reference proteome</keyword>
<evidence type="ECO:0000256" key="1">
    <source>
        <dbReference type="ARBA" id="ARBA00023175"/>
    </source>
</evidence>
<dbReference type="GO" id="GO:0003777">
    <property type="term" value="F:microtubule motor activity"/>
    <property type="evidence" value="ECO:0007669"/>
    <property type="project" value="InterPro"/>
</dbReference>
<evidence type="ECO:0000313" key="7">
    <source>
        <dbReference type="Proteomes" id="UP001190700"/>
    </source>
</evidence>
<feature type="compositionally biased region" description="Low complexity" evidence="3">
    <location>
        <begin position="363"/>
        <end position="382"/>
    </location>
</feature>
<dbReference type="SMART" id="SM00233">
    <property type="entry name" value="PH"/>
    <property type="match status" value="1"/>
</dbReference>
<dbReference type="PROSITE" id="PS50003">
    <property type="entry name" value="PH_DOMAIN"/>
    <property type="match status" value="1"/>
</dbReference>
<comment type="caution">
    <text evidence="6">The sequence shown here is derived from an EMBL/GenBank/DDBJ whole genome shotgun (WGS) entry which is preliminary data.</text>
</comment>
<feature type="compositionally biased region" description="Low complexity" evidence="3">
    <location>
        <begin position="707"/>
        <end position="724"/>
    </location>
</feature>
<comment type="similarity">
    <text evidence="2">Belongs to the TRAFAC class myosin-kinesin ATPase superfamily. Kinesin family.</text>
</comment>
<feature type="domain" description="Kinesin motor" evidence="5">
    <location>
        <begin position="15"/>
        <end position="449"/>
    </location>
</feature>
<dbReference type="EMBL" id="LGRX02034504">
    <property type="protein sequence ID" value="KAK3237628.1"/>
    <property type="molecule type" value="Genomic_DNA"/>
</dbReference>
<feature type="region of interest" description="Disordered" evidence="3">
    <location>
        <begin position="738"/>
        <end position="806"/>
    </location>
</feature>
<evidence type="ECO:0008006" key="8">
    <source>
        <dbReference type="Google" id="ProtNLM"/>
    </source>
</evidence>
<dbReference type="Gene3D" id="3.40.850.10">
    <property type="entry name" value="Kinesin motor domain"/>
    <property type="match status" value="1"/>
</dbReference>
<dbReference type="InterPro" id="IPR011993">
    <property type="entry name" value="PH-like_dom_sf"/>
</dbReference>
<feature type="domain" description="PH" evidence="4">
    <location>
        <begin position="852"/>
        <end position="946"/>
    </location>
</feature>
<protein>
    <recommendedName>
        <fullName evidence="8">Kinesin-like protein</fullName>
    </recommendedName>
</protein>
<gene>
    <name evidence="6" type="ORF">CYMTET_52312</name>
</gene>
<dbReference type="SUPFAM" id="SSF50729">
    <property type="entry name" value="PH domain-like"/>
    <property type="match status" value="1"/>
</dbReference>
<evidence type="ECO:0000313" key="6">
    <source>
        <dbReference type="EMBL" id="KAK3237628.1"/>
    </source>
</evidence>
<feature type="compositionally biased region" description="Low complexity" evidence="3">
    <location>
        <begin position="738"/>
        <end position="754"/>
    </location>
</feature>
<keyword evidence="2" id="KW-0067">ATP-binding</keyword>
<dbReference type="Pfam" id="PF00225">
    <property type="entry name" value="Kinesin"/>
    <property type="match status" value="1"/>
</dbReference>
<evidence type="ECO:0000256" key="3">
    <source>
        <dbReference type="SAM" id="MobiDB-lite"/>
    </source>
</evidence>
<feature type="compositionally biased region" description="Low complexity" evidence="3">
    <location>
        <begin position="775"/>
        <end position="784"/>
    </location>
</feature>